<keyword evidence="3 6" id="KW-1133">Transmembrane helix</keyword>
<keyword evidence="9" id="KW-1185">Reference proteome</keyword>
<evidence type="ECO:0000256" key="3">
    <source>
        <dbReference type="ARBA" id="ARBA00022989"/>
    </source>
</evidence>
<feature type="transmembrane region" description="Helical" evidence="6">
    <location>
        <begin position="375"/>
        <end position="397"/>
    </location>
</feature>
<dbReference type="EMBL" id="LGRX02031487">
    <property type="protein sequence ID" value="KAK3244748.1"/>
    <property type="molecule type" value="Genomic_DNA"/>
</dbReference>
<feature type="compositionally biased region" description="Basic and acidic residues" evidence="5">
    <location>
        <begin position="728"/>
        <end position="742"/>
    </location>
</feature>
<sequence length="900" mass="101059">VIASVNNYGEQGEIVRGWGNLVDQDSFVLLRTINSRNRIIAGAVLETSAKPIEECDAGKFKKLSSGCIRGKNRDDPYGVDAVFQIGTSYYDEVAAANKNEYYPDEEDLNAFGVPYGFHAFDMNWRDHETFPVIIDINVDEERSQELVGYLMESQFLGLPIDTLQLQMLTYNGDNNLFTSIIFYMTADPAGTFYLTERIESIRTQWLLRGSDLFRVILEVAFVTIFAKSMYSEFVEMRDMQREYGTVAPYFHSIFNVIDMCAGLLTSMMIIVYIAMLAAMHEFDVDERYHVYESLSGYDETGEHVNWLKLYEDGENLSKLATKLADFNYILLLRRMYNFLTALTIIVTLLRVLKLMDFHPDIGMITRTIRHGGTDLLNFIALLGIILLMYTVMGHILYGGTSTSFHKVDNSFMTCFLMMLGDTAFSEDIPALGGTWERASGVIYFLTFMVIVFLFLLNALLGIIVNAMDGVKNEKLEQGEDQADIVTDLTALAKYGVKTAVTVSRNAINKDRTWEKAITESDIHQQVESWDAAMQHEADKLLGTDPNGSSLIKSLEGPKDKHDGEQAVQKTVLRMHESAVGIEEVEKALLQAVSRYGLHRTAQGQLCLRDNAAYADSADHAEEAACAISKAQEDQHCAKHLADKLMKAIGRDKDKVEEVIDATRRAEIERDHVEHHYAKLKQEEARDLRLASVETAIGHLTRELGEINKHMKGSLPKPGTTNPQFSSRAEFEEREVPHFESEKATTTLGPSKSAQGTHLNKLVEAISRKPQKKISSEDQQSMGRLHAQGVPNGQSEEDLSQAAYVQFSWQATNEHSEENLMRQGSCGSLPLLRTTPEHSQNVQNMQRIPPPLSPSGTWGRRVSVDDIPRKGGNRDRASHNGASSPLDEDNKSSSFLEFNWL</sequence>
<proteinExistence type="predicted"/>
<evidence type="ECO:0000313" key="9">
    <source>
        <dbReference type="Proteomes" id="UP001190700"/>
    </source>
</evidence>
<evidence type="ECO:0000313" key="8">
    <source>
        <dbReference type="EMBL" id="KAK3244748.1"/>
    </source>
</evidence>
<dbReference type="InterPro" id="IPR013122">
    <property type="entry name" value="PKD1_2_channel"/>
</dbReference>
<reference evidence="8 9" key="1">
    <citation type="journal article" date="2015" name="Genome Biol. Evol.">
        <title>Comparative Genomics of a Bacterivorous Green Alga Reveals Evolutionary Causalities and Consequences of Phago-Mixotrophic Mode of Nutrition.</title>
        <authorList>
            <person name="Burns J.A."/>
            <person name="Paasch A."/>
            <person name="Narechania A."/>
            <person name="Kim E."/>
        </authorList>
    </citation>
    <scope>NUCLEOTIDE SEQUENCE [LARGE SCALE GENOMIC DNA]</scope>
    <source>
        <strain evidence="8 9">PLY_AMNH</strain>
    </source>
</reference>
<dbReference type="Pfam" id="PF08016">
    <property type="entry name" value="PKD_channel"/>
    <property type="match status" value="1"/>
</dbReference>
<feature type="transmembrane region" description="Helical" evidence="6">
    <location>
        <begin position="250"/>
        <end position="278"/>
    </location>
</feature>
<feature type="compositionally biased region" description="Polar residues" evidence="5">
    <location>
        <begin position="836"/>
        <end position="845"/>
    </location>
</feature>
<evidence type="ECO:0000256" key="6">
    <source>
        <dbReference type="SAM" id="Phobius"/>
    </source>
</evidence>
<dbReference type="Gene3D" id="1.10.287.70">
    <property type="match status" value="1"/>
</dbReference>
<comment type="subcellular location">
    <subcellularLocation>
        <location evidence="1">Membrane</location>
        <topology evidence="1">Multi-pass membrane protein</topology>
    </subcellularLocation>
</comment>
<evidence type="ECO:0000256" key="4">
    <source>
        <dbReference type="ARBA" id="ARBA00023136"/>
    </source>
</evidence>
<gene>
    <name evidence="8" type="ORF">CYMTET_45654</name>
</gene>
<feature type="compositionally biased region" description="Polar residues" evidence="5">
    <location>
        <begin position="743"/>
        <end position="757"/>
    </location>
</feature>
<dbReference type="PANTHER" id="PTHR10877">
    <property type="entry name" value="POLYCYSTIN FAMILY MEMBER"/>
    <property type="match status" value="1"/>
</dbReference>
<feature type="compositionally biased region" description="Polar residues" evidence="5">
    <location>
        <begin position="891"/>
        <end position="900"/>
    </location>
</feature>
<evidence type="ECO:0000256" key="1">
    <source>
        <dbReference type="ARBA" id="ARBA00004141"/>
    </source>
</evidence>
<evidence type="ECO:0000256" key="5">
    <source>
        <dbReference type="SAM" id="MobiDB-lite"/>
    </source>
</evidence>
<feature type="transmembrane region" description="Helical" evidence="6">
    <location>
        <begin position="212"/>
        <end position="230"/>
    </location>
</feature>
<evidence type="ECO:0000259" key="7">
    <source>
        <dbReference type="Pfam" id="PF08016"/>
    </source>
</evidence>
<feature type="region of interest" description="Disordered" evidence="5">
    <location>
        <begin position="814"/>
        <end position="900"/>
    </location>
</feature>
<dbReference type="AlphaFoldDB" id="A0AAE0EY40"/>
<dbReference type="Proteomes" id="UP001190700">
    <property type="component" value="Unassembled WGS sequence"/>
</dbReference>
<feature type="region of interest" description="Disordered" evidence="5">
    <location>
        <begin position="544"/>
        <end position="563"/>
    </location>
</feature>
<dbReference type="GO" id="GO:0016020">
    <property type="term" value="C:membrane"/>
    <property type="evidence" value="ECO:0007669"/>
    <property type="project" value="UniProtKB-SubCell"/>
</dbReference>
<keyword evidence="4 6" id="KW-0472">Membrane</keyword>
<evidence type="ECO:0000256" key="2">
    <source>
        <dbReference type="ARBA" id="ARBA00022692"/>
    </source>
</evidence>
<feature type="domain" description="Polycystin cation channel PKD1/PKD2" evidence="7">
    <location>
        <begin position="323"/>
        <end position="468"/>
    </location>
</feature>
<keyword evidence="2 6" id="KW-0812">Transmembrane</keyword>
<feature type="transmembrane region" description="Helical" evidence="6">
    <location>
        <begin position="336"/>
        <end position="355"/>
    </location>
</feature>
<feature type="non-terminal residue" evidence="8">
    <location>
        <position position="1"/>
    </location>
</feature>
<comment type="caution">
    <text evidence="8">The sequence shown here is derived from an EMBL/GenBank/DDBJ whole genome shotgun (WGS) entry which is preliminary data.</text>
</comment>
<dbReference type="InterPro" id="IPR051223">
    <property type="entry name" value="Polycystin"/>
</dbReference>
<feature type="compositionally biased region" description="Basic and acidic residues" evidence="5">
    <location>
        <begin position="861"/>
        <end position="877"/>
    </location>
</feature>
<feature type="transmembrane region" description="Helical" evidence="6">
    <location>
        <begin position="441"/>
        <end position="464"/>
    </location>
</feature>
<dbReference type="PANTHER" id="PTHR10877:SF183">
    <property type="entry name" value="AT14535P-RELATED"/>
    <property type="match status" value="1"/>
</dbReference>
<organism evidence="8 9">
    <name type="scientific">Cymbomonas tetramitiformis</name>
    <dbReference type="NCBI Taxonomy" id="36881"/>
    <lineage>
        <taxon>Eukaryota</taxon>
        <taxon>Viridiplantae</taxon>
        <taxon>Chlorophyta</taxon>
        <taxon>Pyramimonadophyceae</taxon>
        <taxon>Pyramimonadales</taxon>
        <taxon>Pyramimonadaceae</taxon>
        <taxon>Cymbomonas</taxon>
    </lineage>
</organism>
<protein>
    <recommendedName>
        <fullName evidence="7">Polycystin cation channel PKD1/PKD2 domain-containing protein</fullName>
    </recommendedName>
</protein>
<name>A0AAE0EY40_9CHLO</name>
<feature type="region of interest" description="Disordered" evidence="5">
    <location>
        <begin position="707"/>
        <end position="796"/>
    </location>
</feature>
<accession>A0AAE0EY40</accession>